<dbReference type="SUPFAM" id="SSF51735">
    <property type="entry name" value="NAD(P)-binding Rossmann-fold domains"/>
    <property type="match status" value="1"/>
</dbReference>
<dbReference type="PIRSF" id="PIRSF000105">
    <property type="entry name" value="HCDH"/>
    <property type="match status" value="1"/>
</dbReference>
<sequence length="381" mass="42242">MASLPSNKGKVAIIGSGLIGRCWSVLFSSAGYNVALYDTVASQLSTALTSIEAQLCDMESKGLMRVDGMTAQKALQLVSSFDDLQKAVDSALYVQECTPENVDLKKKVFASLDSFVTSDKTILASSTSCLVPSKFTESLTHRKQCIVAHPVSIMMSFKPFDEFFPFQNVTANLSLCVHPLNKDVSQAIIGTIFQSLLQKMVGWVAFVINPPYYVPLVEIVPAPWTDSDVVDRTVALMKEIGQAPVVTKKEVNGFIFNRLQYAIIMEAWRLVEDGVCSPEDVETTITEGLGLRYSLIGPFETMQLNANGIRDYCERYGANIKHVCEEQGGPRSLSGETLDKLEKELNQTMPLEQLNERRSLRDKRLAALAIHRQHEDKENES</sequence>
<reference evidence="12 13" key="1">
    <citation type="submission" date="2022-05" db="EMBL/GenBank/DDBJ databases">
        <authorList>
            <consortium name="Genoscope - CEA"/>
            <person name="William W."/>
        </authorList>
    </citation>
    <scope>NUCLEOTIDE SEQUENCE [LARGE SCALE GENOMIC DNA]</scope>
</reference>
<feature type="domain" description="3-hydroxyacyl-CoA dehydrogenase NAD binding" evidence="11">
    <location>
        <begin position="10"/>
        <end position="152"/>
    </location>
</feature>
<comment type="caution">
    <text evidence="12">The sequence shown here is derived from an EMBL/GenBank/DDBJ whole genome shotgun (WGS) entry which is preliminary data.</text>
</comment>
<keyword evidence="4" id="KW-0963">Cytoplasm</keyword>
<evidence type="ECO:0000256" key="5">
    <source>
        <dbReference type="ARBA" id="ARBA00022553"/>
    </source>
</evidence>
<evidence type="ECO:0000259" key="11">
    <source>
        <dbReference type="Pfam" id="PF02737"/>
    </source>
</evidence>
<accession>A0ABN8PVL2</accession>
<dbReference type="Gene3D" id="1.10.1040.10">
    <property type="entry name" value="N-(1-d-carboxylethyl)-l-norvaline Dehydrogenase, domain 2"/>
    <property type="match status" value="1"/>
</dbReference>
<dbReference type="Pfam" id="PF00725">
    <property type="entry name" value="3HCDH"/>
    <property type="match status" value="1"/>
</dbReference>
<evidence type="ECO:0000256" key="1">
    <source>
        <dbReference type="ARBA" id="ARBA00004496"/>
    </source>
</evidence>
<keyword evidence="7" id="KW-0520">NAD</keyword>
<dbReference type="InterPro" id="IPR008927">
    <property type="entry name" value="6-PGluconate_DH-like_C_sf"/>
</dbReference>
<dbReference type="InterPro" id="IPR006108">
    <property type="entry name" value="3HC_DH_C"/>
</dbReference>
<protein>
    <recommendedName>
        <fullName evidence="9">L-gulonate 3-dehydrogenase</fullName>
        <ecNumber evidence="8">1.1.1.45</ecNumber>
    </recommendedName>
    <alternativeName>
        <fullName evidence="9">L-gulonate 3-dehydrogenase</fullName>
    </alternativeName>
</protein>
<dbReference type="EC" id="1.1.1.45" evidence="8"/>
<gene>
    <name evidence="12" type="ORF">PLOB_00048518</name>
</gene>
<evidence type="ECO:0000256" key="8">
    <source>
        <dbReference type="ARBA" id="ARBA00038962"/>
    </source>
</evidence>
<evidence type="ECO:0000256" key="9">
    <source>
        <dbReference type="ARBA" id="ARBA00042709"/>
    </source>
</evidence>
<dbReference type="Gene3D" id="3.40.50.720">
    <property type="entry name" value="NAD(P)-binding Rossmann-like Domain"/>
    <property type="match status" value="2"/>
</dbReference>
<evidence type="ECO:0000256" key="3">
    <source>
        <dbReference type="ARBA" id="ARBA00011738"/>
    </source>
</evidence>
<dbReference type="Proteomes" id="UP001159405">
    <property type="component" value="Unassembled WGS sequence"/>
</dbReference>
<evidence type="ECO:0000313" key="12">
    <source>
        <dbReference type="EMBL" id="CAH3151302.1"/>
    </source>
</evidence>
<dbReference type="PANTHER" id="PTHR48075:SF1">
    <property type="entry name" value="LAMBDA-CRYSTALLIN HOMOLOG"/>
    <property type="match status" value="1"/>
</dbReference>
<dbReference type="EMBL" id="CALNXK010000091">
    <property type="protein sequence ID" value="CAH3151302.1"/>
    <property type="molecule type" value="Genomic_DNA"/>
</dbReference>
<dbReference type="SUPFAM" id="SSF48179">
    <property type="entry name" value="6-phosphogluconate dehydrogenase C-terminal domain-like"/>
    <property type="match status" value="1"/>
</dbReference>
<keyword evidence="6" id="KW-0560">Oxidoreductase</keyword>
<evidence type="ECO:0000256" key="7">
    <source>
        <dbReference type="ARBA" id="ARBA00023027"/>
    </source>
</evidence>
<feature type="domain" description="3-hydroxyacyl-CoA dehydrogenase C-terminal" evidence="10">
    <location>
        <begin position="253"/>
        <end position="306"/>
    </location>
</feature>
<organism evidence="12 13">
    <name type="scientific">Porites lobata</name>
    <dbReference type="NCBI Taxonomy" id="104759"/>
    <lineage>
        <taxon>Eukaryota</taxon>
        <taxon>Metazoa</taxon>
        <taxon>Cnidaria</taxon>
        <taxon>Anthozoa</taxon>
        <taxon>Hexacorallia</taxon>
        <taxon>Scleractinia</taxon>
        <taxon>Fungiina</taxon>
        <taxon>Poritidae</taxon>
        <taxon>Porites</taxon>
    </lineage>
</organism>
<dbReference type="InterPro" id="IPR006176">
    <property type="entry name" value="3-OHacyl-CoA_DH_NAD-bd"/>
</dbReference>
<feature type="domain" description="3-hydroxyacyl-CoA dehydrogenase NAD binding" evidence="11">
    <location>
        <begin position="204"/>
        <end position="249"/>
    </location>
</feature>
<evidence type="ECO:0000256" key="6">
    <source>
        <dbReference type="ARBA" id="ARBA00023002"/>
    </source>
</evidence>
<comment type="similarity">
    <text evidence="2">Belongs to the 3-hydroxyacyl-CoA dehydrogenase family.</text>
</comment>
<evidence type="ECO:0000256" key="2">
    <source>
        <dbReference type="ARBA" id="ARBA00009463"/>
    </source>
</evidence>
<name>A0ABN8PVL2_9CNID</name>
<dbReference type="PANTHER" id="PTHR48075">
    <property type="entry name" value="3-HYDROXYACYL-COA DEHYDROGENASE FAMILY PROTEIN"/>
    <property type="match status" value="1"/>
</dbReference>
<keyword evidence="13" id="KW-1185">Reference proteome</keyword>
<evidence type="ECO:0000313" key="13">
    <source>
        <dbReference type="Proteomes" id="UP001159405"/>
    </source>
</evidence>
<dbReference type="PROSITE" id="PS00067">
    <property type="entry name" value="3HCDH"/>
    <property type="match status" value="1"/>
</dbReference>
<dbReference type="InterPro" id="IPR006180">
    <property type="entry name" value="3-OHacyl-CoA_DH_CS"/>
</dbReference>
<dbReference type="Pfam" id="PF02737">
    <property type="entry name" value="3HCDH_N"/>
    <property type="match status" value="2"/>
</dbReference>
<dbReference type="InterPro" id="IPR022694">
    <property type="entry name" value="3-OHacyl-CoA_DH"/>
</dbReference>
<dbReference type="InterPro" id="IPR013328">
    <property type="entry name" value="6PGD_dom2"/>
</dbReference>
<comment type="subcellular location">
    <subcellularLocation>
        <location evidence="1">Cytoplasm</location>
    </subcellularLocation>
</comment>
<evidence type="ECO:0000259" key="10">
    <source>
        <dbReference type="Pfam" id="PF00725"/>
    </source>
</evidence>
<dbReference type="InterPro" id="IPR036291">
    <property type="entry name" value="NAD(P)-bd_dom_sf"/>
</dbReference>
<comment type="subunit">
    <text evidence="3">Homodimer.</text>
</comment>
<proteinExistence type="inferred from homology"/>
<evidence type="ECO:0000256" key="4">
    <source>
        <dbReference type="ARBA" id="ARBA00022490"/>
    </source>
</evidence>
<keyword evidence="5" id="KW-0597">Phosphoprotein</keyword>